<comment type="caution">
    <text evidence="1">The sequence shown here is derived from an EMBL/GenBank/DDBJ whole genome shotgun (WGS) entry which is preliminary data.</text>
</comment>
<dbReference type="Proteomes" id="UP000430272">
    <property type="component" value="Unassembled WGS sequence"/>
</dbReference>
<dbReference type="AlphaFoldDB" id="A0A844Y594"/>
<protein>
    <submittedName>
        <fullName evidence="1">Uncharacterized protein</fullName>
    </submittedName>
</protein>
<reference evidence="1 2" key="1">
    <citation type="submission" date="2019-12" db="EMBL/GenBank/DDBJ databases">
        <title>Genomic-based taxomic classification of the family Erythrobacteraceae.</title>
        <authorList>
            <person name="Xu L."/>
        </authorList>
    </citation>
    <scope>NUCLEOTIDE SEQUENCE [LARGE SCALE GENOMIC DNA]</scope>
    <source>
        <strain evidence="1 2">JCM 17468</strain>
    </source>
</reference>
<name>A0A844Y594_9SPHN</name>
<organism evidence="1 2">
    <name type="scientific">Qipengyuania pelagi</name>
    <dbReference type="NCBI Taxonomy" id="994320"/>
    <lineage>
        <taxon>Bacteria</taxon>
        <taxon>Pseudomonadati</taxon>
        <taxon>Pseudomonadota</taxon>
        <taxon>Alphaproteobacteria</taxon>
        <taxon>Sphingomonadales</taxon>
        <taxon>Erythrobacteraceae</taxon>
        <taxon>Qipengyuania</taxon>
    </lineage>
</organism>
<dbReference type="OrthoDB" id="7510084at2"/>
<accession>A0A844Y594</accession>
<evidence type="ECO:0000313" key="2">
    <source>
        <dbReference type="Proteomes" id="UP000430272"/>
    </source>
</evidence>
<gene>
    <name evidence="1" type="ORF">GRI47_03145</name>
</gene>
<sequence length="65" mass="7356">MLLAAALKCLTQHGLRAAQEAHDRAERAFLAGERANCDWWLGVCRMLDRRLANGLCERFEARTTP</sequence>
<dbReference type="EMBL" id="WTYD01000001">
    <property type="protein sequence ID" value="MXO53006.1"/>
    <property type="molecule type" value="Genomic_DNA"/>
</dbReference>
<keyword evidence="2" id="KW-1185">Reference proteome</keyword>
<proteinExistence type="predicted"/>
<evidence type="ECO:0000313" key="1">
    <source>
        <dbReference type="EMBL" id="MXO53006.1"/>
    </source>
</evidence>